<dbReference type="GO" id="GO:0070404">
    <property type="term" value="F:NADH binding"/>
    <property type="evidence" value="ECO:0007669"/>
    <property type="project" value="TreeGrafter"/>
</dbReference>
<keyword evidence="14" id="KW-0378">Hydrolase</keyword>
<dbReference type="HOGENOM" id="CLU_332674_0_0_1"/>
<dbReference type="CDD" id="cd05334">
    <property type="entry name" value="DHPR_SDR_c_like"/>
    <property type="match status" value="1"/>
</dbReference>
<comment type="function">
    <text evidence="6">Catalyzes the conversion of quinonoid dihydrobiopterin into tetrahydrobiopterin.</text>
</comment>
<dbReference type="SMART" id="SM00474">
    <property type="entry name" value="35EXOc"/>
    <property type="match status" value="1"/>
</dbReference>
<gene>
    <name evidence="14" type="ORF">CGI_10025079</name>
</gene>
<dbReference type="PANTHER" id="PTHR15104:SF0">
    <property type="entry name" value="DIHYDROPTERIDINE REDUCTASE"/>
    <property type="match status" value="1"/>
</dbReference>
<feature type="domain" description="3'-5' exonuclease" evidence="13">
    <location>
        <begin position="288"/>
        <end position="466"/>
    </location>
</feature>
<dbReference type="SUPFAM" id="SSF51735">
    <property type="entry name" value="NAD(P)-binding Rossmann-fold domains"/>
    <property type="match status" value="1"/>
</dbReference>
<evidence type="ECO:0000256" key="7">
    <source>
        <dbReference type="ARBA" id="ARBA00039153"/>
    </source>
</evidence>
<evidence type="ECO:0000256" key="11">
    <source>
        <dbReference type="ARBA" id="ARBA00047429"/>
    </source>
</evidence>
<proteinExistence type="inferred from homology"/>
<evidence type="ECO:0000256" key="10">
    <source>
        <dbReference type="ARBA" id="ARBA00042518"/>
    </source>
</evidence>
<keyword evidence="14" id="KW-0269">Exonuclease</keyword>
<evidence type="ECO:0000256" key="2">
    <source>
        <dbReference type="ARBA" id="ARBA00011738"/>
    </source>
</evidence>
<comment type="catalytic activity">
    <reaction evidence="11">
        <text>5,6,7,8-tetrahydropteridine + NADP(+) = 6,7-dihydropteridine + NADPH + H(+)</text>
        <dbReference type="Rhea" id="RHEA:17865"/>
        <dbReference type="ChEBI" id="CHEBI:15378"/>
        <dbReference type="ChEBI" id="CHEBI:28889"/>
        <dbReference type="ChEBI" id="CHEBI:30156"/>
        <dbReference type="ChEBI" id="CHEBI:57783"/>
        <dbReference type="ChEBI" id="CHEBI:58349"/>
        <dbReference type="EC" id="1.5.1.34"/>
    </reaction>
    <physiologicalReaction direction="right-to-left" evidence="11">
        <dbReference type="Rhea" id="RHEA:17867"/>
    </physiologicalReaction>
</comment>
<dbReference type="GO" id="GO:0006139">
    <property type="term" value="P:nucleobase-containing compound metabolic process"/>
    <property type="evidence" value="ECO:0007669"/>
    <property type="project" value="InterPro"/>
</dbReference>
<dbReference type="GO" id="GO:0004155">
    <property type="term" value="F:6,7-dihydropteridine reductase activity"/>
    <property type="evidence" value="ECO:0007669"/>
    <property type="project" value="UniProtKB-EC"/>
</dbReference>
<dbReference type="EMBL" id="JH818738">
    <property type="protein sequence ID" value="EKC41618.1"/>
    <property type="molecule type" value="Genomic_DNA"/>
</dbReference>
<comment type="catalytic activity">
    <reaction evidence="12">
        <text>5,6,7,8-tetrahydropteridine + NAD(+) = 6,7-dihydropteridine + NADH + H(+)</text>
        <dbReference type="Rhea" id="RHEA:17869"/>
        <dbReference type="ChEBI" id="CHEBI:15378"/>
        <dbReference type="ChEBI" id="CHEBI:28889"/>
        <dbReference type="ChEBI" id="CHEBI:30156"/>
        <dbReference type="ChEBI" id="CHEBI:57540"/>
        <dbReference type="ChEBI" id="CHEBI:57945"/>
        <dbReference type="EC" id="1.5.1.34"/>
    </reaction>
    <physiologicalReaction direction="right-to-left" evidence="12">
        <dbReference type="Rhea" id="RHEA:17871"/>
    </physiologicalReaction>
</comment>
<sequence>MSCAGRILIYGGKGALGSSCVSLFKSKNYWVGSIDLMPNEQADANVVVKPSESWLNQEDEVLKGVESIIGGEKLDAVLCVAGGWAGGNAASKEFIKNADMMWKQSVWTSSIAAALAAKYLKEGGIVTLPGAAPCVGGTAGMMGYGMAKAAVHQLVKSLASKGSGLPANSSAVAILPVTLDTPMNRKFMSEADFTTWTPLEFVAELFFKWTSDGSTRPENGSLASLLAKGFRFFCSLHSRGVVDRKDLASKDDEQETHGPFYSPAYYLPCQFISFCGSFKYQSREKKKVHVIESPEIWEEFCHRILKQNIKVIGLDCEWVSHGKRALPVSLLQVATPKGDCGLVRLSKMSEVPESLHQIMQDRSILKVGVAVVDDGKKLGRDYGITVQGCVDLRYVLARVRGIFNVKTESLREITKEVLDVVIEKDAAVRRGNWEAETYTEAQIDYAAKDALVGVDIFTHLIMAKMEGQKVHISEKALMENELDLRFWPTARSMCQGIVDLPYKSQIARNRKEENKTVSMETMRFSLDKDDLQVFIGSSSLSVKDKRAYVVRKRPLYYNCFLLAPDGQELCTCDVRKVEWYLEKGLAVKVKEDPLTVKLNFEPGGRPEGEDDYYLQQKDNICVACGSEEMLIKKQVVPKEYRRFFPTSLKDHSSHDVLLLCVPCHRKSTQYDNVLRYQLAKESGYPIDMGFFPTSLKDHSSHDVLLLCVPCHRKSTQYDNVLRYQLAKESGYPIDMGSSVKVHADRDLQKVKSAARALLSPKSDQIPVERRKDLQQVVLDFYGTEELSTEILQDAAKMDFRTINDEFFPHGKGVIRHVRKNEGIYNFERRWRQHFLDTMKPKYLPSKWSVDHKHARTEFYS</sequence>
<keyword evidence="5" id="KW-0783">Tetrahydrobiopterin biosynthesis</keyword>
<dbReference type="InterPro" id="IPR036291">
    <property type="entry name" value="NAD(P)-bd_dom_sf"/>
</dbReference>
<organism evidence="14">
    <name type="scientific">Magallana gigas</name>
    <name type="common">Pacific oyster</name>
    <name type="synonym">Crassostrea gigas</name>
    <dbReference type="NCBI Taxonomy" id="29159"/>
    <lineage>
        <taxon>Eukaryota</taxon>
        <taxon>Metazoa</taxon>
        <taxon>Spiralia</taxon>
        <taxon>Lophotrochozoa</taxon>
        <taxon>Mollusca</taxon>
        <taxon>Bivalvia</taxon>
        <taxon>Autobranchia</taxon>
        <taxon>Pteriomorphia</taxon>
        <taxon>Ostreida</taxon>
        <taxon>Ostreoidea</taxon>
        <taxon>Ostreidae</taxon>
        <taxon>Magallana</taxon>
    </lineage>
</organism>
<comment type="similarity">
    <text evidence="1">Belongs to the short-chain dehydrogenases/reductases (SDR) family.</text>
</comment>
<dbReference type="SUPFAM" id="SSF53098">
    <property type="entry name" value="Ribonuclease H-like"/>
    <property type="match status" value="1"/>
</dbReference>
<protein>
    <recommendedName>
        <fullName evidence="8">Dihydropteridine reductase</fullName>
        <ecNumber evidence="7">1.5.1.34</ecNumber>
    </recommendedName>
    <alternativeName>
        <fullName evidence="10">HDHPR</fullName>
    </alternativeName>
    <alternativeName>
        <fullName evidence="9">Quinoid dihydropteridine reductase</fullName>
    </alternativeName>
</protein>
<dbReference type="EC" id="1.5.1.34" evidence="7"/>
<dbReference type="GO" id="GO:0008408">
    <property type="term" value="F:3'-5' exonuclease activity"/>
    <property type="evidence" value="ECO:0007669"/>
    <property type="project" value="InterPro"/>
</dbReference>
<evidence type="ECO:0000256" key="6">
    <source>
        <dbReference type="ARBA" id="ARBA00037099"/>
    </source>
</evidence>
<dbReference type="AlphaFoldDB" id="K1R783"/>
<dbReference type="GO" id="GO:0006559">
    <property type="term" value="P:L-phenylalanine catabolic process"/>
    <property type="evidence" value="ECO:0007669"/>
    <property type="project" value="TreeGrafter"/>
</dbReference>
<dbReference type="FunCoup" id="K1R783">
    <property type="interactions" value="755"/>
</dbReference>
<evidence type="ECO:0000256" key="1">
    <source>
        <dbReference type="ARBA" id="ARBA00006484"/>
    </source>
</evidence>
<dbReference type="PROSITE" id="PS00061">
    <property type="entry name" value="ADH_SHORT"/>
    <property type="match status" value="1"/>
</dbReference>
<evidence type="ECO:0000256" key="12">
    <source>
        <dbReference type="ARBA" id="ARBA00047536"/>
    </source>
</evidence>
<dbReference type="InterPro" id="IPR002562">
    <property type="entry name" value="3'-5'_exonuclease_dom"/>
</dbReference>
<accession>K1R783</accession>
<dbReference type="CDD" id="cd06141">
    <property type="entry name" value="WRN_exo"/>
    <property type="match status" value="1"/>
</dbReference>
<keyword evidence="3" id="KW-0521">NADP</keyword>
<evidence type="ECO:0000259" key="13">
    <source>
        <dbReference type="SMART" id="SM00474"/>
    </source>
</evidence>
<dbReference type="FunFam" id="3.40.50.720:FF:000157">
    <property type="entry name" value="Quinoid dihydropteridine reductase"/>
    <property type="match status" value="1"/>
</dbReference>
<evidence type="ECO:0000256" key="8">
    <source>
        <dbReference type="ARBA" id="ARBA00039520"/>
    </source>
</evidence>
<dbReference type="InterPro" id="IPR012337">
    <property type="entry name" value="RNaseH-like_sf"/>
</dbReference>
<dbReference type="Gene3D" id="3.40.50.720">
    <property type="entry name" value="NAD(P)-binding Rossmann-like Domain"/>
    <property type="match status" value="1"/>
</dbReference>
<dbReference type="Pfam" id="PF01612">
    <property type="entry name" value="DNA_pol_A_exo1"/>
    <property type="match status" value="1"/>
</dbReference>
<evidence type="ECO:0000313" key="14">
    <source>
        <dbReference type="EMBL" id="EKC41618.1"/>
    </source>
</evidence>
<keyword evidence="4" id="KW-0560">Oxidoreductase</keyword>
<dbReference type="GO" id="GO:0070402">
    <property type="term" value="F:NADPH binding"/>
    <property type="evidence" value="ECO:0007669"/>
    <property type="project" value="TreeGrafter"/>
</dbReference>
<dbReference type="InterPro" id="IPR036397">
    <property type="entry name" value="RNaseH_sf"/>
</dbReference>
<name>K1R783_MAGGI</name>
<comment type="subunit">
    <text evidence="2">Homodimer.</text>
</comment>
<evidence type="ECO:0000256" key="3">
    <source>
        <dbReference type="ARBA" id="ARBA00022857"/>
    </source>
</evidence>
<dbReference type="GO" id="GO:0005737">
    <property type="term" value="C:cytoplasm"/>
    <property type="evidence" value="ECO:0007669"/>
    <property type="project" value="TreeGrafter"/>
</dbReference>
<dbReference type="PANTHER" id="PTHR15104">
    <property type="entry name" value="DIHYDROPTERIDINE REDUCTASE"/>
    <property type="match status" value="1"/>
</dbReference>
<keyword evidence="14" id="KW-0540">Nuclease</keyword>
<dbReference type="InterPro" id="IPR020904">
    <property type="entry name" value="Sc_DH/Rdtase_CS"/>
</dbReference>
<evidence type="ECO:0000256" key="4">
    <source>
        <dbReference type="ARBA" id="ARBA00023002"/>
    </source>
</evidence>
<dbReference type="Gene3D" id="3.30.420.10">
    <property type="entry name" value="Ribonuclease H-like superfamily/Ribonuclease H"/>
    <property type="match status" value="1"/>
</dbReference>
<evidence type="ECO:0000256" key="5">
    <source>
        <dbReference type="ARBA" id="ARBA00023007"/>
    </source>
</evidence>
<evidence type="ECO:0000256" key="9">
    <source>
        <dbReference type="ARBA" id="ARBA00041348"/>
    </source>
</evidence>
<dbReference type="GO" id="GO:0006729">
    <property type="term" value="P:tetrahydrobiopterin biosynthetic process"/>
    <property type="evidence" value="ECO:0007669"/>
    <property type="project" value="UniProtKB-KW"/>
</dbReference>
<dbReference type="InParanoid" id="K1R783"/>
<dbReference type="GO" id="GO:0003676">
    <property type="term" value="F:nucleic acid binding"/>
    <property type="evidence" value="ECO:0007669"/>
    <property type="project" value="InterPro"/>
</dbReference>
<reference evidence="14" key="1">
    <citation type="journal article" date="2012" name="Nature">
        <title>The oyster genome reveals stress adaptation and complexity of shell formation.</title>
        <authorList>
            <person name="Zhang G."/>
            <person name="Fang X."/>
            <person name="Guo X."/>
            <person name="Li L."/>
            <person name="Luo R."/>
            <person name="Xu F."/>
            <person name="Yang P."/>
            <person name="Zhang L."/>
            <person name="Wang X."/>
            <person name="Qi H."/>
            <person name="Xiong Z."/>
            <person name="Que H."/>
            <person name="Xie Y."/>
            <person name="Holland P.W."/>
            <person name="Paps J."/>
            <person name="Zhu Y."/>
            <person name="Wu F."/>
            <person name="Chen Y."/>
            <person name="Wang J."/>
            <person name="Peng C."/>
            <person name="Meng J."/>
            <person name="Yang L."/>
            <person name="Liu J."/>
            <person name="Wen B."/>
            <person name="Zhang N."/>
            <person name="Huang Z."/>
            <person name="Zhu Q."/>
            <person name="Feng Y."/>
            <person name="Mount A."/>
            <person name="Hedgecock D."/>
            <person name="Xu Z."/>
            <person name="Liu Y."/>
            <person name="Domazet-Loso T."/>
            <person name="Du Y."/>
            <person name="Sun X."/>
            <person name="Zhang S."/>
            <person name="Liu B."/>
            <person name="Cheng P."/>
            <person name="Jiang X."/>
            <person name="Li J."/>
            <person name="Fan D."/>
            <person name="Wang W."/>
            <person name="Fu W."/>
            <person name="Wang T."/>
            <person name="Wang B."/>
            <person name="Zhang J."/>
            <person name="Peng Z."/>
            <person name="Li Y."/>
            <person name="Li N."/>
            <person name="Wang J."/>
            <person name="Chen M."/>
            <person name="He Y."/>
            <person name="Tan F."/>
            <person name="Song X."/>
            <person name="Zheng Q."/>
            <person name="Huang R."/>
            <person name="Yang H."/>
            <person name="Du X."/>
            <person name="Chen L."/>
            <person name="Yang M."/>
            <person name="Gaffney P.M."/>
            <person name="Wang S."/>
            <person name="Luo L."/>
            <person name="She Z."/>
            <person name="Ming Y."/>
            <person name="Huang W."/>
            <person name="Zhang S."/>
            <person name="Huang B."/>
            <person name="Zhang Y."/>
            <person name="Qu T."/>
            <person name="Ni P."/>
            <person name="Miao G."/>
            <person name="Wang J."/>
            <person name="Wang Q."/>
            <person name="Steinberg C.E."/>
            <person name="Wang H."/>
            <person name="Li N."/>
            <person name="Qian L."/>
            <person name="Zhang G."/>
            <person name="Li Y."/>
            <person name="Yang H."/>
            <person name="Liu X."/>
            <person name="Wang J."/>
            <person name="Yin Y."/>
            <person name="Wang J."/>
        </authorList>
    </citation>
    <scope>NUCLEOTIDE SEQUENCE [LARGE SCALE GENOMIC DNA]</scope>
    <source>
        <strain evidence="14">05x7-T-G4-1.051#20</strain>
    </source>
</reference>